<reference evidence="4" key="1">
    <citation type="journal article" date="2020" name="Front. Microbiol.">
        <title>Gene regulatory networks of Penicillium echinulatum 2HH and Penicillium oxalicum 114-2 inferred by a computational biology approach.</title>
        <authorList>
            <person name="Lenz A.R."/>
            <person name="Galan-Vasquez E."/>
            <person name="Balbinot E."/>
            <person name="De Abreu F.P."/>
            <person name="De Oliveira N.S."/>
            <person name="Da Rosa L.O."/>
            <person name="De Avila E Silva S."/>
            <person name="Camassola M."/>
            <person name="Dillon A.J.P."/>
            <person name="Perez-Rueda E."/>
        </authorList>
    </citation>
    <scope>NUCLEOTIDE SEQUENCE</scope>
    <source>
        <strain evidence="4">S1M29</strain>
    </source>
</reference>
<dbReference type="PANTHER" id="PTHR43861">
    <property type="entry name" value="TRANS-ACONITATE 2-METHYLTRANSFERASE-RELATED"/>
    <property type="match status" value="1"/>
</dbReference>
<evidence type="ECO:0000256" key="2">
    <source>
        <dbReference type="ARBA" id="ARBA00022679"/>
    </source>
</evidence>
<sequence length="239" mass="26516">MSPSQRINTLCANRAYFDQMASTYQTKFADSMKIIAEQTAKHRLWISDRWSDTESGKGQELKMLEYACGPGVVSMTLAPFVTKVIGVDIADQMLAEFQNNAKTIGLGDKMIGFKADLLSDTAAEDFSGPEFHDFDVVAVSMSLHHFQQPDVALQRLASRLKKGGSMMIIDLVPSSAKEFGDAAPTVKTHGFTKEDMRKLFAYAGLDKGFDYEVIPDQLKWEKPEGTLTKTIFIARAQRG</sequence>
<dbReference type="InterPro" id="IPR041698">
    <property type="entry name" value="Methyltransf_25"/>
</dbReference>
<dbReference type="GO" id="GO:0032259">
    <property type="term" value="P:methylation"/>
    <property type="evidence" value="ECO:0007669"/>
    <property type="project" value="UniProtKB-KW"/>
</dbReference>
<evidence type="ECO:0000313" key="4">
    <source>
        <dbReference type="EMBL" id="KAF7713657.1"/>
    </source>
</evidence>
<protein>
    <recommendedName>
        <fullName evidence="3">Methyltransferase domain-containing protein</fullName>
    </recommendedName>
</protein>
<dbReference type="SUPFAM" id="SSF53335">
    <property type="entry name" value="S-adenosyl-L-methionine-dependent methyltransferases"/>
    <property type="match status" value="1"/>
</dbReference>
<dbReference type="Proteomes" id="UP000631181">
    <property type="component" value="Unassembled WGS sequence"/>
</dbReference>
<evidence type="ECO:0000259" key="3">
    <source>
        <dbReference type="Pfam" id="PF13649"/>
    </source>
</evidence>
<keyword evidence="5" id="KW-1185">Reference proteome</keyword>
<accession>A0A8J8WG23</accession>
<dbReference type="OrthoDB" id="66144at2759"/>
<dbReference type="EMBL" id="WIWV01000110">
    <property type="protein sequence ID" value="KAF7713657.1"/>
    <property type="molecule type" value="Genomic_DNA"/>
</dbReference>
<dbReference type="Gene3D" id="3.40.50.150">
    <property type="entry name" value="Vaccinia Virus protein VP39"/>
    <property type="match status" value="1"/>
</dbReference>
<dbReference type="CDD" id="cd02440">
    <property type="entry name" value="AdoMet_MTases"/>
    <property type="match status" value="1"/>
</dbReference>
<keyword evidence="2" id="KW-0808">Transferase</keyword>
<evidence type="ECO:0000256" key="1">
    <source>
        <dbReference type="ARBA" id="ARBA00022603"/>
    </source>
</evidence>
<name>A0A8J8WG23_9EURO</name>
<evidence type="ECO:0000313" key="5">
    <source>
        <dbReference type="Proteomes" id="UP000631181"/>
    </source>
</evidence>
<keyword evidence="1" id="KW-0489">Methyltransferase</keyword>
<dbReference type="AlphaFoldDB" id="A0A8J8WG23"/>
<organism evidence="4 5">
    <name type="scientific">Penicillium ucsense</name>
    <dbReference type="NCBI Taxonomy" id="2839758"/>
    <lineage>
        <taxon>Eukaryota</taxon>
        <taxon>Fungi</taxon>
        <taxon>Dikarya</taxon>
        <taxon>Ascomycota</taxon>
        <taxon>Pezizomycotina</taxon>
        <taxon>Eurotiomycetes</taxon>
        <taxon>Eurotiomycetidae</taxon>
        <taxon>Eurotiales</taxon>
        <taxon>Aspergillaceae</taxon>
        <taxon>Penicillium</taxon>
    </lineage>
</organism>
<dbReference type="Pfam" id="PF13649">
    <property type="entry name" value="Methyltransf_25"/>
    <property type="match status" value="1"/>
</dbReference>
<feature type="domain" description="Methyltransferase" evidence="3">
    <location>
        <begin position="64"/>
        <end position="164"/>
    </location>
</feature>
<gene>
    <name evidence="4" type="ORF">PECM_000818</name>
</gene>
<dbReference type="PANTHER" id="PTHR43861:SF1">
    <property type="entry name" value="TRANS-ACONITATE 2-METHYLTRANSFERASE"/>
    <property type="match status" value="1"/>
</dbReference>
<proteinExistence type="predicted"/>
<dbReference type="InterPro" id="IPR029063">
    <property type="entry name" value="SAM-dependent_MTases_sf"/>
</dbReference>
<comment type="caution">
    <text evidence="4">The sequence shown here is derived from an EMBL/GenBank/DDBJ whole genome shotgun (WGS) entry which is preliminary data.</text>
</comment>
<dbReference type="GO" id="GO:0008168">
    <property type="term" value="F:methyltransferase activity"/>
    <property type="evidence" value="ECO:0007669"/>
    <property type="project" value="UniProtKB-KW"/>
</dbReference>